<dbReference type="STRING" id="1168035.SAMN05444280_11017"/>
<evidence type="ECO:0000256" key="3">
    <source>
        <dbReference type="PIRSR" id="PIRSR004848-1"/>
    </source>
</evidence>
<dbReference type="InterPro" id="IPR029066">
    <property type="entry name" value="PLP-binding_barrel"/>
</dbReference>
<keyword evidence="1 2" id="KW-0663">Pyridoxal phosphate</keyword>
<protein>
    <recommendedName>
        <fullName evidence="2">Pyridoxal phosphate homeostasis protein</fullName>
        <shortName evidence="2">PLP homeostasis protein</shortName>
    </recommendedName>
</protein>
<dbReference type="PIRSF" id="PIRSF004848">
    <property type="entry name" value="YBL036c_PLPDEIII"/>
    <property type="match status" value="1"/>
</dbReference>
<sequence>MDIAKNLEKLRSDLPEGVKLIAVSKTKPNDAILEAYQTGHRMFGENKAQELIRKQPELPADIEWHFIGHLQSNKAKYIAPFVSMVHSIDSFKILKIVNKEARKNDRVIPCLLQFHIAEEESKYGLTEADAREILESEAYKNMQNISVAGVMGMATFTDDSEKVRKEFKKLKSIFNELKKNYFAEQPEFKEISMGMSDDYPLAVEEGGTIVRVGSKIFGARNYG</sequence>
<evidence type="ECO:0000256" key="2">
    <source>
        <dbReference type="HAMAP-Rule" id="MF_02087"/>
    </source>
</evidence>
<dbReference type="GO" id="GO:0030170">
    <property type="term" value="F:pyridoxal phosphate binding"/>
    <property type="evidence" value="ECO:0007669"/>
    <property type="project" value="UniProtKB-UniRule"/>
</dbReference>
<dbReference type="InterPro" id="IPR001608">
    <property type="entry name" value="Ala_racemase_N"/>
</dbReference>
<reference evidence="6 7" key="1">
    <citation type="submission" date="2016-11" db="EMBL/GenBank/DDBJ databases">
        <authorList>
            <person name="Jaros S."/>
            <person name="Januszkiewicz K."/>
            <person name="Wedrychowicz H."/>
        </authorList>
    </citation>
    <scope>NUCLEOTIDE SEQUENCE [LARGE SCALE GENOMIC DNA]</scope>
    <source>
        <strain evidence="6 7">DSM 27063</strain>
    </source>
</reference>
<dbReference type="RefSeq" id="WP_073168209.1">
    <property type="nucleotide sequence ID" value="NZ_FQZE01000010.1"/>
</dbReference>
<dbReference type="FunFam" id="3.20.20.10:FF:000018">
    <property type="entry name" value="Pyridoxal phosphate homeostasis protein"/>
    <property type="match status" value="1"/>
</dbReference>
<dbReference type="PANTHER" id="PTHR10146">
    <property type="entry name" value="PROLINE SYNTHETASE CO-TRANSCRIBED BACTERIAL HOMOLOG PROTEIN"/>
    <property type="match status" value="1"/>
</dbReference>
<dbReference type="CDD" id="cd00635">
    <property type="entry name" value="PLPDE_III_YBL036c_like"/>
    <property type="match status" value="1"/>
</dbReference>
<dbReference type="NCBIfam" id="TIGR00044">
    <property type="entry name" value="YggS family pyridoxal phosphate-dependent enzyme"/>
    <property type="match status" value="1"/>
</dbReference>
<dbReference type="SUPFAM" id="SSF51419">
    <property type="entry name" value="PLP-binding barrel"/>
    <property type="match status" value="1"/>
</dbReference>
<dbReference type="Pfam" id="PF01168">
    <property type="entry name" value="Ala_racemase_N"/>
    <property type="match status" value="1"/>
</dbReference>
<dbReference type="HAMAP" id="MF_02087">
    <property type="entry name" value="PLP_homeostasis"/>
    <property type="match status" value="1"/>
</dbReference>
<dbReference type="InterPro" id="IPR011078">
    <property type="entry name" value="PyrdxlP_homeostasis"/>
</dbReference>
<comment type="function">
    <text evidence="2">Pyridoxal 5'-phosphate (PLP)-binding protein, which is involved in PLP homeostasis.</text>
</comment>
<evidence type="ECO:0000256" key="1">
    <source>
        <dbReference type="ARBA" id="ARBA00022898"/>
    </source>
</evidence>
<dbReference type="PROSITE" id="PS01211">
    <property type="entry name" value="UPF0001"/>
    <property type="match status" value="1"/>
</dbReference>
<dbReference type="PANTHER" id="PTHR10146:SF14">
    <property type="entry name" value="PYRIDOXAL PHOSPHATE HOMEOSTASIS PROTEIN"/>
    <property type="match status" value="1"/>
</dbReference>
<evidence type="ECO:0000256" key="4">
    <source>
        <dbReference type="RuleBase" id="RU004514"/>
    </source>
</evidence>
<evidence type="ECO:0000313" key="6">
    <source>
        <dbReference type="EMBL" id="SHJ04553.1"/>
    </source>
</evidence>
<dbReference type="EMBL" id="FQZE01000010">
    <property type="protein sequence ID" value="SHJ04553.1"/>
    <property type="molecule type" value="Genomic_DNA"/>
</dbReference>
<evidence type="ECO:0000313" key="7">
    <source>
        <dbReference type="Proteomes" id="UP000184050"/>
    </source>
</evidence>
<comment type="cofactor">
    <cofactor evidence="3">
        <name>pyridoxal 5'-phosphate</name>
        <dbReference type="ChEBI" id="CHEBI:597326"/>
    </cofactor>
</comment>
<comment type="similarity">
    <text evidence="2 4">Belongs to the pyridoxal phosphate-binding protein YggS/PROSC family.</text>
</comment>
<name>A0A1M6G3L3_9BACT</name>
<keyword evidence="7" id="KW-1185">Reference proteome</keyword>
<feature type="modified residue" description="N6-(pyridoxal phosphate)lysine" evidence="2 3">
    <location>
        <position position="25"/>
    </location>
</feature>
<organism evidence="6 7">
    <name type="scientific">Tangfeifania diversioriginum</name>
    <dbReference type="NCBI Taxonomy" id="1168035"/>
    <lineage>
        <taxon>Bacteria</taxon>
        <taxon>Pseudomonadati</taxon>
        <taxon>Bacteroidota</taxon>
        <taxon>Bacteroidia</taxon>
        <taxon>Marinilabiliales</taxon>
        <taxon>Prolixibacteraceae</taxon>
        <taxon>Tangfeifania</taxon>
    </lineage>
</organism>
<evidence type="ECO:0000259" key="5">
    <source>
        <dbReference type="Pfam" id="PF01168"/>
    </source>
</evidence>
<dbReference type="OrthoDB" id="9804072at2"/>
<dbReference type="AlphaFoldDB" id="A0A1M6G3L3"/>
<accession>A0A1M6G3L3</accession>
<proteinExistence type="inferred from homology"/>
<dbReference type="Gene3D" id="3.20.20.10">
    <property type="entry name" value="Alanine racemase"/>
    <property type="match status" value="1"/>
</dbReference>
<gene>
    <name evidence="6" type="ORF">SAMN05444280_11017</name>
</gene>
<feature type="domain" description="Alanine racemase N-terminal" evidence="5">
    <location>
        <begin position="3"/>
        <end position="220"/>
    </location>
</feature>
<dbReference type="Proteomes" id="UP000184050">
    <property type="component" value="Unassembled WGS sequence"/>
</dbReference>